<gene>
    <name evidence="2" type="ORF">D0T11_14970</name>
</gene>
<comment type="caution">
    <text evidence="2">The sequence shown here is derived from an EMBL/GenBank/DDBJ whole genome shotgun (WGS) entry which is preliminary data.</text>
</comment>
<reference evidence="2 3" key="2">
    <citation type="submission" date="2019-01" db="EMBL/GenBank/DDBJ databases">
        <title>Hymenobacter humicola sp. nov., isolated from soils in Antarctica.</title>
        <authorList>
            <person name="Sedlacek I."/>
            <person name="Holochova P."/>
            <person name="Kralova S."/>
            <person name="Pantucek R."/>
            <person name="Stankova E."/>
            <person name="Vrbovska V."/>
            <person name="Kristofova L."/>
            <person name="Svec P."/>
            <person name="Busse H.-J."/>
        </authorList>
    </citation>
    <scope>NUCLEOTIDE SEQUENCE [LARGE SCALE GENOMIC DNA]</scope>
    <source>
        <strain evidence="2 3">CCM 8852</strain>
    </source>
</reference>
<protein>
    <recommendedName>
        <fullName evidence="1">DUF6438 domain-containing protein</fullName>
    </recommendedName>
</protein>
<evidence type="ECO:0000313" key="3">
    <source>
        <dbReference type="Proteomes" id="UP000284250"/>
    </source>
</evidence>
<name>A0A418QSF6_9BACT</name>
<sequence>MPDNPAPAGQLARQALLFSRTPCLGKCPSYTARIYTDGRVEYEGFRYAPVEGKRQLTLNPATVQKLLREAEQIGFRQLPDTYPSDASDMPSTVLVITTAEGFSKQVTVEENGPAALQALFARIDKHLLSALNVVGDM</sequence>
<organism evidence="2 3">
    <name type="scientific">Hymenobacter rubripertinctus</name>
    <dbReference type="NCBI Taxonomy" id="2029981"/>
    <lineage>
        <taxon>Bacteria</taxon>
        <taxon>Pseudomonadati</taxon>
        <taxon>Bacteroidota</taxon>
        <taxon>Cytophagia</taxon>
        <taxon>Cytophagales</taxon>
        <taxon>Hymenobacteraceae</taxon>
        <taxon>Hymenobacter</taxon>
    </lineage>
</organism>
<dbReference type="AlphaFoldDB" id="A0A418QSF6"/>
<dbReference type="Pfam" id="PF20033">
    <property type="entry name" value="DUF6438"/>
    <property type="match status" value="1"/>
</dbReference>
<evidence type="ECO:0000313" key="2">
    <source>
        <dbReference type="EMBL" id="RIY08207.1"/>
    </source>
</evidence>
<feature type="domain" description="DUF6438" evidence="1">
    <location>
        <begin position="16"/>
        <end position="125"/>
    </location>
</feature>
<evidence type="ECO:0000259" key="1">
    <source>
        <dbReference type="Pfam" id="PF20033"/>
    </source>
</evidence>
<dbReference type="Proteomes" id="UP000284250">
    <property type="component" value="Unassembled WGS sequence"/>
</dbReference>
<reference evidence="2 3" key="1">
    <citation type="submission" date="2018-09" db="EMBL/GenBank/DDBJ databases">
        <authorList>
            <person name="Zeman M."/>
            <person name="Pardy F."/>
        </authorList>
    </citation>
    <scope>NUCLEOTIDE SEQUENCE [LARGE SCALE GENOMIC DNA]</scope>
    <source>
        <strain evidence="2 3">CCM 8852</strain>
    </source>
</reference>
<dbReference type="EMBL" id="QYCN01000024">
    <property type="protein sequence ID" value="RIY08207.1"/>
    <property type="molecule type" value="Genomic_DNA"/>
</dbReference>
<proteinExistence type="predicted"/>
<dbReference type="OrthoDB" id="7172369at2"/>
<dbReference type="InterPro" id="IPR045497">
    <property type="entry name" value="DUF6438"/>
</dbReference>
<keyword evidence="3" id="KW-1185">Reference proteome</keyword>
<accession>A0A418QSF6</accession>